<name>A0A7S1WN54_ALECA</name>
<feature type="region of interest" description="Disordered" evidence="5">
    <location>
        <begin position="35"/>
        <end position="69"/>
    </location>
</feature>
<keyword evidence="1" id="KW-0489">Methyltransferase</keyword>
<dbReference type="EMBL" id="HBGE01091672">
    <property type="protein sequence ID" value="CAD9177836.1"/>
    <property type="molecule type" value="Transcribed_RNA"/>
</dbReference>
<evidence type="ECO:0000256" key="3">
    <source>
        <dbReference type="ARBA" id="ARBA00022691"/>
    </source>
</evidence>
<dbReference type="GO" id="GO:0008757">
    <property type="term" value="F:S-adenosylmethionine-dependent methyltransferase activity"/>
    <property type="evidence" value="ECO:0007669"/>
    <property type="project" value="TreeGrafter"/>
</dbReference>
<evidence type="ECO:0000256" key="1">
    <source>
        <dbReference type="ARBA" id="ARBA00022603"/>
    </source>
</evidence>
<dbReference type="GO" id="GO:0008171">
    <property type="term" value="F:O-methyltransferase activity"/>
    <property type="evidence" value="ECO:0007669"/>
    <property type="project" value="InterPro"/>
</dbReference>
<accession>A0A7S1WN54</accession>
<dbReference type="PROSITE" id="PS51682">
    <property type="entry name" value="SAM_OMT_I"/>
    <property type="match status" value="1"/>
</dbReference>
<organism evidence="6">
    <name type="scientific">Alexandrium catenella</name>
    <name type="common">Red tide dinoflagellate</name>
    <name type="synonym">Gonyaulax catenella</name>
    <dbReference type="NCBI Taxonomy" id="2925"/>
    <lineage>
        <taxon>Eukaryota</taxon>
        <taxon>Sar</taxon>
        <taxon>Alveolata</taxon>
        <taxon>Dinophyceae</taxon>
        <taxon>Gonyaulacales</taxon>
        <taxon>Pyrocystaceae</taxon>
        <taxon>Alexandrium</taxon>
    </lineage>
</organism>
<dbReference type="PANTHER" id="PTHR10509:SF14">
    <property type="entry name" value="CAFFEOYL-COA O-METHYLTRANSFERASE 3-RELATED"/>
    <property type="match status" value="1"/>
</dbReference>
<keyword evidence="3" id="KW-0949">S-adenosyl-L-methionine</keyword>
<proteinExistence type="inferred from homology"/>
<evidence type="ECO:0008006" key="7">
    <source>
        <dbReference type="Google" id="ProtNLM"/>
    </source>
</evidence>
<dbReference type="GO" id="GO:0032259">
    <property type="term" value="P:methylation"/>
    <property type="evidence" value="ECO:0007669"/>
    <property type="project" value="UniProtKB-KW"/>
</dbReference>
<evidence type="ECO:0000256" key="2">
    <source>
        <dbReference type="ARBA" id="ARBA00022679"/>
    </source>
</evidence>
<evidence type="ECO:0000256" key="5">
    <source>
        <dbReference type="SAM" id="MobiDB-lite"/>
    </source>
</evidence>
<dbReference type="AlphaFoldDB" id="A0A7S1WN54"/>
<dbReference type="InterPro" id="IPR002935">
    <property type="entry name" value="SAM_O-MeTrfase"/>
</dbReference>
<dbReference type="PANTHER" id="PTHR10509">
    <property type="entry name" value="O-METHYLTRANSFERASE-RELATED"/>
    <property type="match status" value="1"/>
</dbReference>
<evidence type="ECO:0000256" key="4">
    <source>
        <dbReference type="ARBA" id="ARBA00023453"/>
    </source>
</evidence>
<protein>
    <recommendedName>
        <fullName evidence="7">Caffeoyl-CoA O-methyltransferase</fullName>
    </recommendedName>
</protein>
<reference evidence="6" key="1">
    <citation type="submission" date="2021-01" db="EMBL/GenBank/DDBJ databases">
        <authorList>
            <person name="Corre E."/>
            <person name="Pelletier E."/>
            <person name="Niang G."/>
            <person name="Scheremetjew M."/>
            <person name="Finn R."/>
            <person name="Kale V."/>
            <person name="Holt S."/>
            <person name="Cochrane G."/>
            <person name="Meng A."/>
            <person name="Brown T."/>
            <person name="Cohen L."/>
        </authorList>
    </citation>
    <scope>NUCLEOTIDE SEQUENCE</scope>
    <source>
        <strain evidence="6">OF101</strain>
    </source>
</reference>
<sequence>MSGAAGGSDGKVASGLASGAFPAATFPCDHLNAGTAGNAEARPGDNSQGAAGGTASWARPEQRATASSLRQAVHGTDWSVLFAEGKTSCQAQPAWSASEERCSALSCFCAMLKAHRVLEIGAFCGAASLSMAEVLPADGEVVSLDIDPYPFQEVGKEFKAASPHFSKVRFIPGPAVQSLELLVAEPDRRPFDLVIIDADKAGMRSYFDLLINTPGFIAKNVTICVDITPFKGQPPDRYVRFGQADRWEQNSGQEEIDSFRGFVQGSSSFQVFELAGMLVVRHAGA</sequence>
<comment type="similarity">
    <text evidence="4">Belongs to the class I-like SAM-binding methyltransferase superfamily. Cation-dependent O-methyltransferase family.</text>
</comment>
<dbReference type="SUPFAM" id="SSF53335">
    <property type="entry name" value="S-adenosyl-L-methionine-dependent methyltransferases"/>
    <property type="match status" value="1"/>
</dbReference>
<gene>
    <name evidence="6" type="ORF">ACAT0790_LOCUS54605</name>
</gene>
<dbReference type="InterPro" id="IPR050362">
    <property type="entry name" value="Cation-dep_OMT"/>
</dbReference>
<keyword evidence="2" id="KW-0808">Transferase</keyword>
<dbReference type="Gene3D" id="3.40.50.150">
    <property type="entry name" value="Vaccinia Virus protein VP39"/>
    <property type="match status" value="1"/>
</dbReference>
<dbReference type="CDD" id="cd02440">
    <property type="entry name" value="AdoMet_MTases"/>
    <property type="match status" value="1"/>
</dbReference>
<evidence type="ECO:0000313" key="6">
    <source>
        <dbReference type="EMBL" id="CAD9177836.1"/>
    </source>
</evidence>
<dbReference type="Pfam" id="PF01596">
    <property type="entry name" value="Methyltransf_3"/>
    <property type="match status" value="1"/>
</dbReference>
<dbReference type="InterPro" id="IPR029063">
    <property type="entry name" value="SAM-dependent_MTases_sf"/>
</dbReference>